<evidence type="ECO:0000313" key="3">
    <source>
        <dbReference type="Proteomes" id="UP000775686"/>
    </source>
</evidence>
<dbReference type="EMBL" id="JACJKH010000015">
    <property type="protein sequence ID" value="MBM6744513.1"/>
    <property type="molecule type" value="Genomic_DNA"/>
</dbReference>
<accession>A0ABS2EHR1</accession>
<dbReference type="PROSITE" id="PS51257">
    <property type="entry name" value="PROKAR_LIPOPROTEIN"/>
    <property type="match status" value="1"/>
</dbReference>
<organism evidence="2 3">
    <name type="scientific">Drancourtella massiliensis</name>
    <dbReference type="NCBI Taxonomy" id="1632013"/>
    <lineage>
        <taxon>Bacteria</taxon>
        <taxon>Bacillati</taxon>
        <taxon>Bacillota</taxon>
        <taxon>Clostridia</taxon>
        <taxon>Eubacteriales</taxon>
        <taxon>Oscillospiraceae</taxon>
        <taxon>Drancourtella</taxon>
    </lineage>
</organism>
<feature type="chain" id="PRO_5046076108" description="Lipoprotein" evidence="1">
    <location>
        <begin position="25"/>
        <end position="163"/>
    </location>
</feature>
<protein>
    <recommendedName>
        <fullName evidence="4">Lipoprotein</fullName>
    </recommendedName>
</protein>
<proteinExistence type="predicted"/>
<name>A0ABS2EHR1_9FIRM</name>
<evidence type="ECO:0000313" key="2">
    <source>
        <dbReference type="EMBL" id="MBM6744513.1"/>
    </source>
</evidence>
<evidence type="ECO:0000256" key="1">
    <source>
        <dbReference type="SAM" id="SignalP"/>
    </source>
</evidence>
<keyword evidence="3" id="KW-1185">Reference proteome</keyword>
<reference evidence="2 3" key="1">
    <citation type="journal article" date="2021" name="Sci. Rep.">
        <title>The distribution of antibiotic resistance genes in chicken gut microbiota commensals.</title>
        <authorList>
            <person name="Juricova H."/>
            <person name="Matiasovicova J."/>
            <person name="Kubasova T."/>
            <person name="Cejkova D."/>
            <person name="Rychlik I."/>
        </authorList>
    </citation>
    <scope>NUCLEOTIDE SEQUENCE [LARGE SCALE GENOMIC DNA]</scope>
    <source>
        <strain evidence="2 3">An770</strain>
    </source>
</reference>
<dbReference type="RefSeq" id="WP_087167686.1">
    <property type="nucleotide sequence ID" value="NZ_JACJKH010000015.1"/>
</dbReference>
<dbReference type="Proteomes" id="UP000775686">
    <property type="component" value="Unassembled WGS sequence"/>
</dbReference>
<feature type="signal peptide" evidence="1">
    <location>
        <begin position="1"/>
        <end position="24"/>
    </location>
</feature>
<sequence>MSTKRMKKIVAAAIVTATVCGMMAGCTSKEEKIEVNASTSPYEDMVDYFEQEGLILEDCEPVDINETPGYLTDNTNGQFTETKVADKAYDYDGLWLFWWDPENKTDLYENYESMAANQGTIVLAGGAAVLETEAVNGTYAIAFSEDYEKKQDAVKVFEMIENE</sequence>
<keyword evidence="1" id="KW-0732">Signal</keyword>
<comment type="caution">
    <text evidence="2">The sequence shown here is derived from an EMBL/GenBank/DDBJ whole genome shotgun (WGS) entry which is preliminary data.</text>
</comment>
<gene>
    <name evidence="2" type="ORF">H6A32_09345</name>
</gene>
<evidence type="ECO:0008006" key="4">
    <source>
        <dbReference type="Google" id="ProtNLM"/>
    </source>
</evidence>